<name>A0A560WCZ3_9MICO</name>
<keyword evidence="8" id="KW-1185">Reference proteome</keyword>
<dbReference type="AlphaFoldDB" id="A0A560WCZ3"/>
<keyword evidence="4 6" id="KW-1133">Transmembrane helix</keyword>
<sequence length="266" mass="26477">MAPLLLAAAVGLAIGLTLGALGGGGSILAVPALVLLLGQDATAATTTSLLVVGISSLVGMVPHARAGRVRVAQALVIGALGTLGSFVGSRLSSAVDDAVLMTAFAALMAVVAVLMLRRTESDGPVRGLGPIVTRRPFTISWPRVGALLVLASVIGLLTGFFGVGGGFLVVPALVLVLGFDMRVAVGTSLLVIAVNSATALASRAGGTGVELDWALVLTFTGMTVLGTLAGGRVADRLPTQRLNQAFAGLVLVVALVTAATSVPDLL</sequence>
<feature type="transmembrane region" description="Helical" evidence="6">
    <location>
        <begin position="213"/>
        <end position="233"/>
    </location>
</feature>
<dbReference type="PANTHER" id="PTHR43701:SF2">
    <property type="entry name" value="MEMBRANE TRANSPORTER PROTEIN YJNA-RELATED"/>
    <property type="match status" value="1"/>
</dbReference>
<comment type="subcellular location">
    <subcellularLocation>
        <location evidence="6">Cell membrane</location>
        <topology evidence="6">Multi-pass membrane protein</topology>
    </subcellularLocation>
    <subcellularLocation>
        <location evidence="1">Membrane</location>
        <topology evidence="1">Multi-pass membrane protein</topology>
    </subcellularLocation>
</comment>
<dbReference type="GO" id="GO:0005886">
    <property type="term" value="C:plasma membrane"/>
    <property type="evidence" value="ECO:0007669"/>
    <property type="project" value="UniProtKB-SubCell"/>
</dbReference>
<evidence type="ECO:0000256" key="4">
    <source>
        <dbReference type="ARBA" id="ARBA00022989"/>
    </source>
</evidence>
<comment type="similarity">
    <text evidence="2 6">Belongs to the 4-toluene sulfonate uptake permease (TSUP) (TC 2.A.102) family.</text>
</comment>
<feature type="transmembrane region" description="Helical" evidence="6">
    <location>
        <begin position="98"/>
        <end position="116"/>
    </location>
</feature>
<protein>
    <recommendedName>
        <fullName evidence="6">Probable membrane transporter protein</fullName>
    </recommendedName>
</protein>
<evidence type="ECO:0000313" key="7">
    <source>
        <dbReference type="EMBL" id="TWD15446.1"/>
    </source>
</evidence>
<evidence type="ECO:0000313" key="8">
    <source>
        <dbReference type="Proteomes" id="UP000315628"/>
    </source>
</evidence>
<keyword evidence="3 6" id="KW-0812">Transmembrane</keyword>
<feature type="transmembrane region" description="Helical" evidence="6">
    <location>
        <begin position="245"/>
        <end position="265"/>
    </location>
</feature>
<feature type="transmembrane region" description="Helical" evidence="6">
    <location>
        <begin position="43"/>
        <end position="62"/>
    </location>
</feature>
<evidence type="ECO:0000256" key="3">
    <source>
        <dbReference type="ARBA" id="ARBA00022692"/>
    </source>
</evidence>
<dbReference type="InterPro" id="IPR051598">
    <property type="entry name" value="TSUP/Inactive_protease-like"/>
</dbReference>
<proteinExistence type="inferred from homology"/>
<reference evidence="7 8" key="1">
    <citation type="submission" date="2019-06" db="EMBL/GenBank/DDBJ databases">
        <title>Sequencing the genomes of 1000 actinobacteria strains.</title>
        <authorList>
            <person name="Klenk H.-P."/>
        </authorList>
    </citation>
    <scope>NUCLEOTIDE SEQUENCE [LARGE SCALE GENOMIC DNA]</scope>
    <source>
        <strain evidence="7 8">DSM 18935</strain>
    </source>
</reference>
<gene>
    <name evidence="7" type="ORF">FB557_0956</name>
</gene>
<dbReference type="PANTHER" id="PTHR43701">
    <property type="entry name" value="MEMBRANE TRANSPORTER PROTEIN MJ0441-RELATED"/>
    <property type="match status" value="1"/>
</dbReference>
<dbReference type="Proteomes" id="UP000315628">
    <property type="component" value="Unassembled WGS sequence"/>
</dbReference>
<dbReference type="EMBL" id="VIUW01000002">
    <property type="protein sequence ID" value="TWD15446.1"/>
    <property type="molecule type" value="Genomic_DNA"/>
</dbReference>
<feature type="transmembrane region" description="Helical" evidence="6">
    <location>
        <begin position="144"/>
        <end position="177"/>
    </location>
</feature>
<comment type="caution">
    <text evidence="7">The sequence shown here is derived from an EMBL/GenBank/DDBJ whole genome shotgun (WGS) entry which is preliminary data.</text>
</comment>
<dbReference type="Pfam" id="PF01925">
    <property type="entry name" value="TauE"/>
    <property type="match status" value="1"/>
</dbReference>
<dbReference type="InterPro" id="IPR002781">
    <property type="entry name" value="TM_pro_TauE-like"/>
</dbReference>
<keyword evidence="6" id="KW-1003">Cell membrane</keyword>
<evidence type="ECO:0000256" key="6">
    <source>
        <dbReference type="RuleBase" id="RU363041"/>
    </source>
</evidence>
<accession>A0A560WCZ3</accession>
<organism evidence="7 8">
    <name type="scientific">Marihabitans asiaticum</name>
    <dbReference type="NCBI Taxonomy" id="415218"/>
    <lineage>
        <taxon>Bacteria</taxon>
        <taxon>Bacillati</taxon>
        <taxon>Actinomycetota</taxon>
        <taxon>Actinomycetes</taxon>
        <taxon>Micrococcales</taxon>
        <taxon>Intrasporangiaceae</taxon>
        <taxon>Marihabitans</taxon>
    </lineage>
</organism>
<evidence type="ECO:0000256" key="2">
    <source>
        <dbReference type="ARBA" id="ARBA00009142"/>
    </source>
</evidence>
<evidence type="ECO:0000256" key="5">
    <source>
        <dbReference type="ARBA" id="ARBA00023136"/>
    </source>
</evidence>
<feature type="transmembrane region" description="Helical" evidence="6">
    <location>
        <begin position="74"/>
        <end position="92"/>
    </location>
</feature>
<evidence type="ECO:0000256" key="1">
    <source>
        <dbReference type="ARBA" id="ARBA00004141"/>
    </source>
</evidence>
<dbReference type="RefSeq" id="WP_170236193.1">
    <property type="nucleotide sequence ID" value="NZ_BAAAYT010000007.1"/>
</dbReference>
<keyword evidence="5 6" id="KW-0472">Membrane</keyword>